<dbReference type="SUPFAM" id="SSF56349">
    <property type="entry name" value="DNA breaking-rejoining enzymes"/>
    <property type="match status" value="1"/>
</dbReference>
<dbReference type="Proteomes" id="UP000823399">
    <property type="component" value="Unassembled WGS sequence"/>
</dbReference>
<gene>
    <name evidence="2" type="ORF">F5147DRAFT_644670</name>
</gene>
<proteinExistence type="predicted"/>
<accession>A0A9P7ES74</accession>
<dbReference type="EMBL" id="JABBWM010000149">
    <property type="protein sequence ID" value="KAG2086167.1"/>
    <property type="molecule type" value="Genomic_DNA"/>
</dbReference>
<dbReference type="RefSeq" id="XP_041284853.1">
    <property type="nucleotide sequence ID" value="XM_041433148.1"/>
</dbReference>
<dbReference type="OrthoDB" id="3163890at2759"/>
<sequence length="318" mass="36532">MMIRRCDSINLDGTQKPLNEERGTYGHAQKMRASMTYAFGRLQGLGNMWWHESDVGGGVMVGNPSISTVSNVWPPESWIMIVNPSQDILFKLYHHNHLDENWAIQPYQPGERLNSHHWGGGRARRLLQAAYTIAFVCMLRFDEVLKIQVHDFGVFEKGVTLHLPFRKTHQNGDIKPFHLWAFPPHEAHICPVRALAAWLSESRIKSGYPETLLMNLQTSEQFLELFRNNLLDIGIDPAPYGTHSFRRGGCQYLHVERRWALRKICEWGGWSAEFSNLTIVKYLISSNDDPVEPREHFFNPDRPPTVKCPHCGRCCPCG</sequence>
<evidence type="ECO:0008006" key="4">
    <source>
        <dbReference type="Google" id="ProtNLM"/>
    </source>
</evidence>
<dbReference type="GO" id="GO:0015074">
    <property type="term" value="P:DNA integration"/>
    <property type="evidence" value="ECO:0007669"/>
    <property type="project" value="InterPro"/>
</dbReference>
<dbReference type="GO" id="GO:0006310">
    <property type="term" value="P:DNA recombination"/>
    <property type="evidence" value="ECO:0007669"/>
    <property type="project" value="UniProtKB-KW"/>
</dbReference>
<dbReference type="InterPro" id="IPR013762">
    <property type="entry name" value="Integrase-like_cat_sf"/>
</dbReference>
<comment type="caution">
    <text evidence="2">The sequence shown here is derived from an EMBL/GenBank/DDBJ whole genome shotgun (WGS) entry which is preliminary data.</text>
</comment>
<name>A0A9P7ES74_9AGAM</name>
<reference evidence="2" key="1">
    <citation type="journal article" date="2020" name="New Phytol.">
        <title>Comparative genomics reveals dynamic genome evolution in host specialist ectomycorrhizal fungi.</title>
        <authorList>
            <person name="Lofgren L.A."/>
            <person name="Nguyen N.H."/>
            <person name="Vilgalys R."/>
            <person name="Ruytinx J."/>
            <person name="Liao H.L."/>
            <person name="Branco S."/>
            <person name="Kuo A."/>
            <person name="LaButti K."/>
            <person name="Lipzen A."/>
            <person name="Andreopoulos W."/>
            <person name="Pangilinan J."/>
            <person name="Riley R."/>
            <person name="Hundley H."/>
            <person name="Na H."/>
            <person name="Barry K."/>
            <person name="Grigoriev I.V."/>
            <person name="Stajich J.E."/>
            <person name="Kennedy P.G."/>
        </authorList>
    </citation>
    <scope>NUCLEOTIDE SEQUENCE</scope>
    <source>
        <strain evidence="2">FC423</strain>
    </source>
</reference>
<dbReference type="InterPro" id="IPR052925">
    <property type="entry name" value="Phage_Integrase-like_Recomb"/>
</dbReference>
<dbReference type="PANTHER" id="PTHR34605">
    <property type="entry name" value="PHAGE_INTEGRASE DOMAIN-CONTAINING PROTEIN"/>
    <property type="match status" value="1"/>
</dbReference>
<dbReference type="AlphaFoldDB" id="A0A9P7ES74"/>
<organism evidence="2 3">
    <name type="scientific">Suillus discolor</name>
    <dbReference type="NCBI Taxonomy" id="1912936"/>
    <lineage>
        <taxon>Eukaryota</taxon>
        <taxon>Fungi</taxon>
        <taxon>Dikarya</taxon>
        <taxon>Basidiomycota</taxon>
        <taxon>Agaricomycotina</taxon>
        <taxon>Agaricomycetes</taxon>
        <taxon>Agaricomycetidae</taxon>
        <taxon>Boletales</taxon>
        <taxon>Suillineae</taxon>
        <taxon>Suillaceae</taxon>
        <taxon>Suillus</taxon>
    </lineage>
</organism>
<dbReference type="GeneID" id="64695407"/>
<dbReference type="Gene3D" id="1.10.443.10">
    <property type="entry name" value="Intergrase catalytic core"/>
    <property type="match status" value="1"/>
</dbReference>
<evidence type="ECO:0000313" key="3">
    <source>
        <dbReference type="Proteomes" id="UP000823399"/>
    </source>
</evidence>
<evidence type="ECO:0000256" key="1">
    <source>
        <dbReference type="ARBA" id="ARBA00023172"/>
    </source>
</evidence>
<dbReference type="PANTHER" id="PTHR34605:SF4">
    <property type="entry name" value="DNA ADENINE METHYLTRANSFERASE"/>
    <property type="match status" value="1"/>
</dbReference>
<protein>
    <recommendedName>
        <fullName evidence="4">DNA breaking-rejoining enzyme</fullName>
    </recommendedName>
</protein>
<keyword evidence="1" id="KW-0233">DNA recombination</keyword>
<dbReference type="InterPro" id="IPR011010">
    <property type="entry name" value="DNA_brk_join_enz"/>
</dbReference>
<evidence type="ECO:0000313" key="2">
    <source>
        <dbReference type="EMBL" id="KAG2086167.1"/>
    </source>
</evidence>
<dbReference type="GO" id="GO:0003677">
    <property type="term" value="F:DNA binding"/>
    <property type="evidence" value="ECO:0007669"/>
    <property type="project" value="InterPro"/>
</dbReference>
<keyword evidence="3" id="KW-1185">Reference proteome</keyword>